<accession>A0A4U0NK41</accession>
<dbReference type="EMBL" id="SUMB01000004">
    <property type="protein sequence ID" value="TJZ54691.1"/>
    <property type="molecule type" value="Genomic_DNA"/>
</dbReference>
<comment type="caution">
    <text evidence="1">The sequence shown here is derived from an EMBL/GenBank/DDBJ whole genome shotgun (WGS) entry which is preliminary data.</text>
</comment>
<evidence type="ECO:0000313" key="2">
    <source>
        <dbReference type="Proteomes" id="UP000308697"/>
    </source>
</evidence>
<protein>
    <submittedName>
        <fullName evidence="1">GYD domain-containing protein</fullName>
    </submittedName>
</protein>
<organism evidence="1 2">
    <name type="scientific">Streptomyces piniterrae</name>
    <dbReference type="NCBI Taxonomy" id="2571125"/>
    <lineage>
        <taxon>Bacteria</taxon>
        <taxon>Bacillati</taxon>
        <taxon>Actinomycetota</taxon>
        <taxon>Actinomycetes</taxon>
        <taxon>Kitasatosporales</taxon>
        <taxon>Streptomycetaceae</taxon>
        <taxon>Streptomyces</taxon>
    </lineage>
</organism>
<dbReference type="AlphaFoldDB" id="A0A4U0NK41"/>
<keyword evidence="2" id="KW-1185">Reference proteome</keyword>
<dbReference type="InterPro" id="IPR014845">
    <property type="entry name" value="GYD/TTHA1554"/>
</dbReference>
<reference evidence="1 2" key="1">
    <citation type="submission" date="2019-04" db="EMBL/GenBank/DDBJ databases">
        <title>Streptomyces piniterrae sp. nov., a heliquinomycin-producing actinomycete isolated from rhizosphere soil of Pinus yunnanensis.</title>
        <authorList>
            <person name="Zhuang X."/>
            <person name="Zhao J."/>
        </authorList>
    </citation>
    <scope>NUCLEOTIDE SEQUENCE [LARGE SCALE GENOMIC DNA]</scope>
    <source>
        <strain evidence="2">jys28</strain>
    </source>
</reference>
<proteinExistence type="predicted"/>
<evidence type="ECO:0000313" key="1">
    <source>
        <dbReference type="EMBL" id="TJZ54691.1"/>
    </source>
</evidence>
<dbReference type="Proteomes" id="UP000308697">
    <property type="component" value="Unassembled WGS sequence"/>
</dbReference>
<name>A0A4U0NK41_9ACTN</name>
<gene>
    <name evidence="1" type="ORF">FCH28_14840</name>
</gene>
<dbReference type="Pfam" id="PF08734">
    <property type="entry name" value="GYD"/>
    <property type="match status" value="1"/>
</dbReference>
<dbReference type="OrthoDB" id="9796147at2"/>
<sequence>MPKYLFRVRLTVDGLKGLIKDGGSARRDVVERMVQGLGGRLESMYWAFGEEDVYATVELPNNTSAAAMGLVTSAAGGVHTSTVVLLTAEEVDEAVRQKVEYRPPGA</sequence>